<accession>A0A811MPT5</accession>
<gene>
    <name evidence="2" type="ORF">NCGR_LOCUS5395</name>
</gene>
<protein>
    <submittedName>
        <fullName evidence="2">Uncharacterized protein</fullName>
    </submittedName>
</protein>
<dbReference type="AlphaFoldDB" id="A0A811MPT5"/>
<organism evidence="2 3">
    <name type="scientific">Miscanthus lutarioriparius</name>
    <dbReference type="NCBI Taxonomy" id="422564"/>
    <lineage>
        <taxon>Eukaryota</taxon>
        <taxon>Viridiplantae</taxon>
        <taxon>Streptophyta</taxon>
        <taxon>Embryophyta</taxon>
        <taxon>Tracheophyta</taxon>
        <taxon>Spermatophyta</taxon>
        <taxon>Magnoliopsida</taxon>
        <taxon>Liliopsida</taxon>
        <taxon>Poales</taxon>
        <taxon>Poaceae</taxon>
        <taxon>PACMAD clade</taxon>
        <taxon>Panicoideae</taxon>
        <taxon>Andropogonodae</taxon>
        <taxon>Andropogoneae</taxon>
        <taxon>Saccharinae</taxon>
        <taxon>Miscanthus</taxon>
    </lineage>
</organism>
<sequence>MSASPEFFKPAAPAFSPACAAQPPLVFAGDDDDYYCKTPTGSRISYLREPTTCPPAPRKPPCRKRLFQAQPQAQGISISVSLLPSAPPSLSSASASTSSSAFSARTHHHRQATPLQLRLRLRLRLRQQTLRGLN</sequence>
<proteinExistence type="predicted"/>
<feature type="region of interest" description="Disordered" evidence="1">
    <location>
        <begin position="85"/>
        <end position="115"/>
    </location>
</feature>
<reference evidence="2" key="1">
    <citation type="submission" date="2020-10" db="EMBL/GenBank/DDBJ databases">
        <authorList>
            <person name="Han B."/>
            <person name="Lu T."/>
            <person name="Zhao Q."/>
            <person name="Huang X."/>
            <person name="Zhao Y."/>
        </authorList>
    </citation>
    <scope>NUCLEOTIDE SEQUENCE</scope>
</reference>
<comment type="caution">
    <text evidence="2">The sequence shown here is derived from an EMBL/GenBank/DDBJ whole genome shotgun (WGS) entry which is preliminary data.</text>
</comment>
<evidence type="ECO:0000256" key="1">
    <source>
        <dbReference type="SAM" id="MobiDB-lite"/>
    </source>
</evidence>
<evidence type="ECO:0000313" key="3">
    <source>
        <dbReference type="Proteomes" id="UP000604825"/>
    </source>
</evidence>
<dbReference type="Proteomes" id="UP000604825">
    <property type="component" value="Unassembled WGS sequence"/>
</dbReference>
<keyword evidence="3" id="KW-1185">Reference proteome</keyword>
<name>A0A811MPT5_9POAL</name>
<feature type="compositionally biased region" description="Low complexity" evidence="1">
    <location>
        <begin position="85"/>
        <end position="104"/>
    </location>
</feature>
<dbReference type="EMBL" id="CAJGYO010000002">
    <property type="protein sequence ID" value="CAD6209150.1"/>
    <property type="molecule type" value="Genomic_DNA"/>
</dbReference>
<evidence type="ECO:0000313" key="2">
    <source>
        <dbReference type="EMBL" id="CAD6209150.1"/>
    </source>
</evidence>